<dbReference type="InterPro" id="IPR020841">
    <property type="entry name" value="PKS_Beta-ketoAc_synthase_dom"/>
</dbReference>
<keyword evidence="3" id="KW-0276">Fatty acid metabolism</keyword>
<dbReference type="GO" id="GO:0006633">
    <property type="term" value="P:fatty acid biosynthetic process"/>
    <property type="evidence" value="ECO:0007669"/>
    <property type="project" value="UniProtKB-KW"/>
</dbReference>
<evidence type="ECO:0000256" key="7">
    <source>
        <dbReference type="ARBA" id="ARBA00023160"/>
    </source>
</evidence>
<evidence type="ECO:0000256" key="4">
    <source>
        <dbReference type="ARBA" id="ARBA00022857"/>
    </source>
</evidence>
<gene>
    <name evidence="10" type="primary">106060017</name>
</gene>
<dbReference type="PANTHER" id="PTHR43775:SF7">
    <property type="entry name" value="FATTY ACID SYNTHASE"/>
    <property type="match status" value="1"/>
</dbReference>
<evidence type="ECO:0000259" key="9">
    <source>
        <dbReference type="PROSITE" id="PS52004"/>
    </source>
</evidence>
<proteinExistence type="predicted"/>
<dbReference type="AlphaFoldDB" id="A0A2C9LRE9"/>
<name>A0A2C9LRE9_BIOGL</name>
<dbReference type="Gene3D" id="3.40.47.10">
    <property type="match status" value="1"/>
</dbReference>
<reference evidence="10" key="1">
    <citation type="submission" date="2020-05" db="UniProtKB">
        <authorList>
            <consortium name="EnsemblMetazoa"/>
        </authorList>
    </citation>
    <scope>IDENTIFICATION</scope>
    <source>
        <strain evidence="10">BB02</strain>
    </source>
</reference>
<evidence type="ECO:0000313" key="10">
    <source>
        <dbReference type="EnsemblMetazoa" id="BGLB033956-PA"/>
    </source>
</evidence>
<feature type="domain" description="Ketosynthase family 3 (KS3)" evidence="9">
    <location>
        <begin position="1"/>
        <end position="105"/>
    </location>
</feature>
<evidence type="ECO:0000313" key="11">
    <source>
        <dbReference type="Proteomes" id="UP000076420"/>
    </source>
</evidence>
<dbReference type="EnsemblMetazoa" id="BGLB033956-RA">
    <property type="protein sequence ID" value="BGLB033956-PA"/>
    <property type="gene ID" value="BGLB033956"/>
</dbReference>
<dbReference type="GO" id="GO:0004312">
    <property type="term" value="F:fatty acid synthase activity"/>
    <property type="evidence" value="ECO:0007669"/>
    <property type="project" value="TreeGrafter"/>
</dbReference>
<keyword evidence="1" id="KW-0596">Phosphopantetheine</keyword>
<dbReference type="SUPFAM" id="SSF53901">
    <property type="entry name" value="Thiolase-like"/>
    <property type="match status" value="1"/>
</dbReference>
<keyword evidence="2" id="KW-0444">Lipid biosynthesis</keyword>
<keyword evidence="4" id="KW-0521">NADP</keyword>
<accession>A0A2C9LRE9</accession>
<evidence type="ECO:0000256" key="5">
    <source>
        <dbReference type="ARBA" id="ARBA00023002"/>
    </source>
</evidence>
<keyword evidence="5" id="KW-0560">Oxidoreductase</keyword>
<dbReference type="InterPro" id="IPR050091">
    <property type="entry name" value="PKS_NRPS_Biosynth_Enz"/>
</dbReference>
<keyword evidence="8" id="KW-0511">Multifunctional enzyme</keyword>
<evidence type="ECO:0000256" key="1">
    <source>
        <dbReference type="ARBA" id="ARBA00022450"/>
    </source>
</evidence>
<keyword evidence="6" id="KW-0443">Lipid metabolism</keyword>
<dbReference type="Pfam" id="PF00109">
    <property type="entry name" value="ketoacyl-synt"/>
    <property type="match status" value="1"/>
</dbReference>
<dbReference type="Proteomes" id="UP000076420">
    <property type="component" value="Unassembled WGS sequence"/>
</dbReference>
<organism evidence="10 11">
    <name type="scientific">Biomphalaria glabrata</name>
    <name type="common">Bloodfluke planorb</name>
    <name type="synonym">Freshwater snail</name>
    <dbReference type="NCBI Taxonomy" id="6526"/>
    <lineage>
        <taxon>Eukaryota</taxon>
        <taxon>Metazoa</taxon>
        <taxon>Spiralia</taxon>
        <taxon>Lophotrochozoa</taxon>
        <taxon>Mollusca</taxon>
        <taxon>Gastropoda</taxon>
        <taxon>Heterobranchia</taxon>
        <taxon>Euthyneura</taxon>
        <taxon>Panpulmonata</taxon>
        <taxon>Hygrophila</taxon>
        <taxon>Lymnaeoidea</taxon>
        <taxon>Planorbidae</taxon>
        <taxon>Biomphalaria</taxon>
    </lineage>
</organism>
<dbReference type="PANTHER" id="PTHR43775">
    <property type="entry name" value="FATTY ACID SYNTHASE"/>
    <property type="match status" value="1"/>
</dbReference>
<sequence length="105" mass="11588">MQVVGRITPKKLKRPMKPRPSIVVDTACSSSHHAFDYAYRCLRDGIIDTAIVGGLMLDGDPLPFLQYVKSGFLSPDRQCKSFDASGNGFTKAEGGAIFVLQRRRN</sequence>
<dbReference type="PROSITE" id="PS52004">
    <property type="entry name" value="KS3_2"/>
    <property type="match status" value="1"/>
</dbReference>
<dbReference type="InterPro" id="IPR016039">
    <property type="entry name" value="Thiolase-like"/>
</dbReference>
<dbReference type="InterPro" id="IPR014030">
    <property type="entry name" value="Ketoacyl_synth_N"/>
</dbReference>
<dbReference type="KEGG" id="bgt:106060017"/>
<evidence type="ECO:0000256" key="8">
    <source>
        <dbReference type="ARBA" id="ARBA00023268"/>
    </source>
</evidence>
<keyword evidence="7" id="KW-0275">Fatty acid biosynthesis</keyword>
<evidence type="ECO:0000256" key="3">
    <source>
        <dbReference type="ARBA" id="ARBA00022832"/>
    </source>
</evidence>
<dbReference type="VEuPathDB" id="VectorBase:BGLAX_052624"/>
<dbReference type="VEuPathDB" id="VectorBase:BGLB033956"/>
<evidence type="ECO:0000256" key="2">
    <source>
        <dbReference type="ARBA" id="ARBA00022516"/>
    </source>
</evidence>
<evidence type="ECO:0000256" key="6">
    <source>
        <dbReference type="ARBA" id="ARBA00023098"/>
    </source>
</evidence>
<dbReference type="STRING" id="6526.A0A2C9LRE9"/>
<protein>
    <recommendedName>
        <fullName evidence="9">Ketosynthase family 3 (KS3) domain-containing protein</fullName>
    </recommendedName>
</protein>
<dbReference type="GO" id="GO:0016491">
    <property type="term" value="F:oxidoreductase activity"/>
    <property type="evidence" value="ECO:0007669"/>
    <property type="project" value="UniProtKB-KW"/>
</dbReference>